<dbReference type="SUPFAM" id="SSF46955">
    <property type="entry name" value="Putative DNA-binding domain"/>
    <property type="match status" value="1"/>
</dbReference>
<evidence type="ECO:0000313" key="5">
    <source>
        <dbReference type="Proteomes" id="UP000222054"/>
    </source>
</evidence>
<proteinExistence type="predicted"/>
<sequence>MRHLIWNFLYRRWRSAMSEAEIVYTSNEVYSRLGVSGSTLRKYSDVLEREGYEVRKNSRGRREYTEFDVVLIEQLVELSKQDGMTLEKAAKMIAKQFGIDNKKEESQESDPVPYQMQYQFQQQYSAMIEEINKVQQANLLKMEKRLGDRIDQRNKLVEEDIKERNKLIREDMKDRKEREERIEKRLELRDDNLMKMVREIQEAKRTIVSAQKEIAAASLKKKSWWMFWK</sequence>
<feature type="domain" description="DUF3967" evidence="2">
    <location>
        <begin position="185"/>
        <end position="228"/>
    </location>
</feature>
<dbReference type="Proteomes" id="UP000222054">
    <property type="component" value="Unassembled WGS sequence"/>
</dbReference>
<dbReference type="InterPro" id="IPR009061">
    <property type="entry name" value="DNA-bd_dom_put_sf"/>
</dbReference>
<evidence type="ECO:0000259" key="2">
    <source>
        <dbReference type="Pfam" id="PF13152"/>
    </source>
</evidence>
<dbReference type="Pfam" id="PF13152">
    <property type="entry name" value="DUF3967"/>
    <property type="match status" value="1"/>
</dbReference>
<dbReference type="GO" id="GO:0003677">
    <property type="term" value="F:DNA binding"/>
    <property type="evidence" value="ECO:0007669"/>
    <property type="project" value="InterPro"/>
</dbReference>
<evidence type="ECO:0000259" key="3">
    <source>
        <dbReference type="Pfam" id="PF13411"/>
    </source>
</evidence>
<reference evidence="4 5" key="1">
    <citation type="submission" date="2017-09" db="EMBL/GenBank/DDBJ databases">
        <title>Large-scale bioinformatics analysis of Bacillus genomes uncovers conserved roles of natural products in bacterial physiology.</title>
        <authorList>
            <consortium name="Agbiome Team Llc"/>
            <person name="Bleich R.M."/>
            <person name="Grubbs K.J."/>
            <person name="Santa Maria K.C."/>
            <person name="Allen S.E."/>
            <person name="Farag S."/>
            <person name="Shank E.A."/>
            <person name="Bowers A."/>
        </authorList>
    </citation>
    <scope>NUCLEOTIDE SEQUENCE [LARGE SCALE GENOMIC DNA]</scope>
    <source>
        <strain evidence="4 5">AFS053130</strain>
    </source>
</reference>
<dbReference type="AlphaFoldDB" id="A0A2B9DLT0"/>
<evidence type="ECO:0000313" key="4">
    <source>
        <dbReference type="EMBL" id="PGM87989.1"/>
    </source>
</evidence>
<dbReference type="InterPro" id="IPR000551">
    <property type="entry name" value="MerR-type_HTH_dom"/>
</dbReference>
<dbReference type="Gene3D" id="1.10.1660.10">
    <property type="match status" value="1"/>
</dbReference>
<dbReference type="GO" id="GO:0006355">
    <property type="term" value="P:regulation of DNA-templated transcription"/>
    <property type="evidence" value="ECO:0007669"/>
    <property type="project" value="InterPro"/>
</dbReference>
<evidence type="ECO:0008006" key="6">
    <source>
        <dbReference type="Google" id="ProtNLM"/>
    </source>
</evidence>
<comment type="caution">
    <text evidence="4">The sequence shown here is derived from an EMBL/GenBank/DDBJ whole genome shotgun (WGS) entry which is preliminary data.</text>
</comment>
<keyword evidence="1" id="KW-0175">Coiled coil</keyword>
<accession>A0A2B9DLT0</accession>
<organism evidence="4 5">
    <name type="scientific">Bacillus cereus</name>
    <dbReference type="NCBI Taxonomy" id="1396"/>
    <lineage>
        <taxon>Bacteria</taxon>
        <taxon>Bacillati</taxon>
        <taxon>Bacillota</taxon>
        <taxon>Bacilli</taxon>
        <taxon>Bacillales</taxon>
        <taxon>Bacillaceae</taxon>
        <taxon>Bacillus</taxon>
        <taxon>Bacillus cereus group</taxon>
    </lineage>
</organism>
<protein>
    <recommendedName>
        <fullName evidence="6">DUF3967 domain-containing protein</fullName>
    </recommendedName>
</protein>
<feature type="coiled-coil region" evidence="1">
    <location>
        <begin position="169"/>
        <end position="220"/>
    </location>
</feature>
<evidence type="ECO:0000256" key="1">
    <source>
        <dbReference type="SAM" id="Coils"/>
    </source>
</evidence>
<name>A0A2B9DLT0_BACCE</name>
<dbReference type="EMBL" id="NUHO01000220">
    <property type="protein sequence ID" value="PGM87989.1"/>
    <property type="molecule type" value="Genomic_DNA"/>
</dbReference>
<dbReference type="Pfam" id="PF13411">
    <property type="entry name" value="MerR_1"/>
    <property type="match status" value="1"/>
</dbReference>
<gene>
    <name evidence="4" type="ORF">CN958_27795</name>
</gene>
<feature type="domain" description="HTH merR-type" evidence="3">
    <location>
        <begin position="24"/>
        <end position="94"/>
    </location>
</feature>
<dbReference type="InterPro" id="IPR025052">
    <property type="entry name" value="DUF3967"/>
</dbReference>